<evidence type="ECO:0000313" key="1">
    <source>
        <dbReference type="EMBL" id="KAG5604241.1"/>
    </source>
</evidence>
<dbReference type="EMBL" id="JACXVP010000005">
    <property type="protein sequence ID" value="KAG5604241.1"/>
    <property type="molecule type" value="Genomic_DNA"/>
</dbReference>
<organism evidence="1 2">
    <name type="scientific">Solanum commersonii</name>
    <name type="common">Commerson's wild potato</name>
    <name type="synonym">Commerson's nightshade</name>
    <dbReference type="NCBI Taxonomy" id="4109"/>
    <lineage>
        <taxon>Eukaryota</taxon>
        <taxon>Viridiplantae</taxon>
        <taxon>Streptophyta</taxon>
        <taxon>Embryophyta</taxon>
        <taxon>Tracheophyta</taxon>
        <taxon>Spermatophyta</taxon>
        <taxon>Magnoliopsida</taxon>
        <taxon>eudicotyledons</taxon>
        <taxon>Gunneridae</taxon>
        <taxon>Pentapetalae</taxon>
        <taxon>asterids</taxon>
        <taxon>lamiids</taxon>
        <taxon>Solanales</taxon>
        <taxon>Solanaceae</taxon>
        <taxon>Solanoideae</taxon>
        <taxon>Solaneae</taxon>
        <taxon>Solanum</taxon>
    </lineage>
</organism>
<keyword evidence="2" id="KW-1185">Reference proteome</keyword>
<accession>A0A9J5YUL2</accession>
<proteinExistence type="predicted"/>
<gene>
    <name evidence="1" type="ORF">H5410_025733</name>
</gene>
<comment type="caution">
    <text evidence="1">The sequence shown here is derived from an EMBL/GenBank/DDBJ whole genome shotgun (WGS) entry which is preliminary data.</text>
</comment>
<dbReference type="Proteomes" id="UP000824120">
    <property type="component" value="Chromosome 5"/>
</dbReference>
<dbReference type="AlphaFoldDB" id="A0A9J5YUL2"/>
<protein>
    <submittedName>
        <fullName evidence="1">Uncharacterized protein</fullName>
    </submittedName>
</protein>
<evidence type="ECO:0000313" key="2">
    <source>
        <dbReference type="Proteomes" id="UP000824120"/>
    </source>
</evidence>
<name>A0A9J5YUL2_SOLCO</name>
<sequence>MTSLTELSAQNSSAHLYKPGVLASSSSVTLFIFSVTLIQPKKQPSAMSTYPILSPPKNFFPLLQFLKASSNNTRPSKTGSSAAFMASSPWATAKQRNIGNHCIINKNIC</sequence>
<reference evidence="1 2" key="1">
    <citation type="submission" date="2020-09" db="EMBL/GenBank/DDBJ databases">
        <title>De no assembly of potato wild relative species, Solanum commersonii.</title>
        <authorList>
            <person name="Cho K."/>
        </authorList>
    </citation>
    <scope>NUCLEOTIDE SEQUENCE [LARGE SCALE GENOMIC DNA]</scope>
    <source>
        <strain evidence="1">LZ3.2</strain>
        <tissue evidence="1">Leaf</tissue>
    </source>
</reference>